<dbReference type="InterPro" id="IPR014710">
    <property type="entry name" value="RmlC-like_jellyroll"/>
</dbReference>
<proteinExistence type="predicted"/>
<dbReference type="Proteomes" id="UP001391051">
    <property type="component" value="Unassembled WGS sequence"/>
</dbReference>
<dbReference type="SUPFAM" id="SSF51182">
    <property type="entry name" value="RmlC-like cupins"/>
    <property type="match status" value="1"/>
</dbReference>
<dbReference type="PANTHER" id="PTHR36156:SF2">
    <property type="entry name" value="CUPIN TYPE-2 DOMAIN-CONTAINING PROTEIN"/>
    <property type="match status" value="1"/>
</dbReference>
<dbReference type="InterPro" id="IPR011051">
    <property type="entry name" value="RmlC_Cupin_sf"/>
</dbReference>
<dbReference type="EMBL" id="JAQQWE010000011">
    <property type="protein sequence ID" value="KAK7936630.1"/>
    <property type="molecule type" value="Genomic_DNA"/>
</dbReference>
<organism evidence="1 2">
    <name type="scientific">Apiospora aurea</name>
    <dbReference type="NCBI Taxonomy" id="335848"/>
    <lineage>
        <taxon>Eukaryota</taxon>
        <taxon>Fungi</taxon>
        <taxon>Dikarya</taxon>
        <taxon>Ascomycota</taxon>
        <taxon>Pezizomycotina</taxon>
        <taxon>Sordariomycetes</taxon>
        <taxon>Xylariomycetidae</taxon>
        <taxon>Amphisphaeriales</taxon>
        <taxon>Apiosporaceae</taxon>
        <taxon>Apiospora</taxon>
    </lineage>
</organism>
<dbReference type="GeneID" id="92084352"/>
<protein>
    <recommendedName>
        <fullName evidence="3">Cupin 2 conserved barrel domain-containing protein</fullName>
    </recommendedName>
</protein>
<evidence type="ECO:0008006" key="3">
    <source>
        <dbReference type="Google" id="ProtNLM"/>
    </source>
</evidence>
<sequence>MSASPHDLPAPRRIVASNLPLPAASAGDAGAEPGVEVKVDTLEAHPILGGSLVRYIVGTNAQVPTSNDGQYYIDVAPNTEGVMHRTTSADYLVVLQGALSLMTPGDAPYTIRDGKPDYSELVRTECHPGEVVFQRGMMHALSNHTSSWVRLLVIVLDAKPNRVPVAEAHEQGNQTASYKVLEDQWLA</sequence>
<keyword evidence="2" id="KW-1185">Reference proteome</keyword>
<evidence type="ECO:0000313" key="1">
    <source>
        <dbReference type="EMBL" id="KAK7936630.1"/>
    </source>
</evidence>
<accession>A0ABR1PRH0</accession>
<reference evidence="1 2" key="1">
    <citation type="submission" date="2023-01" db="EMBL/GenBank/DDBJ databases">
        <title>Analysis of 21 Apiospora genomes using comparative genomics revels a genus with tremendous synthesis potential of carbohydrate active enzymes and secondary metabolites.</title>
        <authorList>
            <person name="Sorensen T."/>
        </authorList>
    </citation>
    <scope>NUCLEOTIDE SEQUENCE [LARGE SCALE GENOMIC DNA]</scope>
    <source>
        <strain evidence="1 2">CBS 24483</strain>
    </source>
</reference>
<evidence type="ECO:0000313" key="2">
    <source>
        <dbReference type="Proteomes" id="UP001391051"/>
    </source>
</evidence>
<dbReference type="Gene3D" id="2.60.120.10">
    <property type="entry name" value="Jelly Rolls"/>
    <property type="match status" value="1"/>
</dbReference>
<dbReference type="RefSeq" id="XP_066692379.1">
    <property type="nucleotide sequence ID" value="XM_066851290.1"/>
</dbReference>
<dbReference type="InterPro" id="IPR047142">
    <property type="entry name" value="OryJ/VirC-like"/>
</dbReference>
<comment type="caution">
    <text evidence="1">The sequence shown here is derived from an EMBL/GenBank/DDBJ whole genome shotgun (WGS) entry which is preliminary data.</text>
</comment>
<gene>
    <name evidence="1" type="ORF">PG986_015068</name>
</gene>
<name>A0ABR1PRH0_9PEZI</name>
<dbReference type="PANTHER" id="PTHR36156">
    <property type="entry name" value="SLR2101 PROTEIN"/>
    <property type="match status" value="1"/>
</dbReference>